<dbReference type="AlphaFoldDB" id="A0A7E4VGL0"/>
<sequence length="146" mass="16969">MDTVWRWAGYDVPATPTTPPPPAYTLADLNPIELFFLLVLSFIHLIILTIIAIIVGIYHAIISIYVGCVWMYNNPDRTKQIVYYARLTYDKGWWTFWGVYRFLTEPPPPPVFHQKTLGGGVKISEKNKEHPEWKKRHAEIEAKKIN</sequence>
<keyword evidence="1" id="KW-0472">Membrane</keyword>
<feature type="transmembrane region" description="Helical" evidence="1">
    <location>
        <begin position="34"/>
        <end position="67"/>
    </location>
</feature>
<organism evidence="2 3">
    <name type="scientific">Panagrellus redivivus</name>
    <name type="common">Microworm</name>
    <dbReference type="NCBI Taxonomy" id="6233"/>
    <lineage>
        <taxon>Eukaryota</taxon>
        <taxon>Metazoa</taxon>
        <taxon>Ecdysozoa</taxon>
        <taxon>Nematoda</taxon>
        <taxon>Chromadorea</taxon>
        <taxon>Rhabditida</taxon>
        <taxon>Tylenchina</taxon>
        <taxon>Panagrolaimomorpha</taxon>
        <taxon>Panagrolaimoidea</taxon>
        <taxon>Panagrolaimidae</taxon>
        <taxon>Panagrellus</taxon>
    </lineage>
</organism>
<accession>A0A7E4VGL0</accession>
<protein>
    <submittedName>
        <fullName evidence="3">Type IV conjugative transfer system protein TraL</fullName>
    </submittedName>
</protein>
<dbReference type="Proteomes" id="UP000492821">
    <property type="component" value="Unassembled WGS sequence"/>
</dbReference>
<keyword evidence="1" id="KW-0812">Transmembrane</keyword>
<evidence type="ECO:0000256" key="1">
    <source>
        <dbReference type="SAM" id="Phobius"/>
    </source>
</evidence>
<reference evidence="3" key="2">
    <citation type="submission" date="2020-10" db="UniProtKB">
        <authorList>
            <consortium name="WormBaseParasite"/>
        </authorList>
    </citation>
    <scope>IDENTIFICATION</scope>
</reference>
<reference evidence="2" key="1">
    <citation type="journal article" date="2013" name="Genetics">
        <title>The draft genome and transcriptome of Panagrellus redivivus are shaped by the harsh demands of a free-living lifestyle.</title>
        <authorList>
            <person name="Srinivasan J."/>
            <person name="Dillman A.R."/>
            <person name="Macchietto M.G."/>
            <person name="Heikkinen L."/>
            <person name="Lakso M."/>
            <person name="Fracchia K.M."/>
            <person name="Antoshechkin I."/>
            <person name="Mortazavi A."/>
            <person name="Wong G."/>
            <person name="Sternberg P.W."/>
        </authorList>
    </citation>
    <scope>NUCLEOTIDE SEQUENCE [LARGE SCALE GENOMIC DNA]</scope>
    <source>
        <strain evidence="2">MT8872</strain>
    </source>
</reference>
<evidence type="ECO:0000313" key="3">
    <source>
        <dbReference type="WBParaSite" id="Pan_g20887.t1"/>
    </source>
</evidence>
<dbReference type="WBParaSite" id="Pan_g20887.t1">
    <property type="protein sequence ID" value="Pan_g20887.t1"/>
    <property type="gene ID" value="Pan_g20887"/>
</dbReference>
<proteinExistence type="predicted"/>
<keyword evidence="2" id="KW-1185">Reference proteome</keyword>
<name>A0A7E4VGL0_PANRE</name>
<keyword evidence="1" id="KW-1133">Transmembrane helix</keyword>
<evidence type="ECO:0000313" key="2">
    <source>
        <dbReference type="Proteomes" id="UP000492821"/>
    </source>
</evidence>